<name>J9GIG6_9ZZZZ</name>
<proteinExistence type="predicted"/>
<dbReference type="AlphaFoldDB" id="J9GIG6"/>
<accession>J9GIG6</accession>
<dbReference type="EMBL" id="AMCI01001015">
    <property type="protein sequence ID" value="EJX06934.1"/>
    <property type="molecule type" value="Genomic_DNA"/>
</dbReference>
<reference evidence="1" key="1">
    <citation type="journal article" date="2012" name="PLoS ONE">
        <title>Gene sets for utilization of primary and secondary nutrition supplies in the distal gut of endangered iberian lynx.</title>
        <authorList>
            <person name="Alcaide M."/>
            <person name="Messina E."/>
            <person name="Richter M."/>
            <person name="Bargiela R."/>
            <person name="Peplies J."/>
            <person name="Huws S.A."/>
            <person name="Newbold C.J."/>
            <person name="Golyshin P.N."/>
            <person name="Simon M.A."/>
            <person name="Lopez G."/>
            <person name="Yakimov M.M."/>
            <person name="Ferrer M."/>
        </authorList>
    </citation>
    <scope>NUCLEOTIDE SEQUENCE</scope>
</reference>
<gene>
    <name evidence="1" type="ORF">EVA_04955</name>
</gene>
<sequence length="202" mass="22640">MVNVLNSERDKYRKAFCGKGSECVNLACSKGHSRIQSVHLLILENGKLAQMLSCRSKQSFGVVIKLFFGVRSMNHSEYSEHHSLITSGKVIKELLHFLFLLFHIIRNGSGKVIVLILLSLPVGNVRLNPKQSALCFSHGFIGRNGYNINRHHQVAIQVGKLSYHTVLDIGSVLAKKKDSPVTVSHFEVVLFKFHCIRGKHNP</sequence>
<evidence type="ECO:0000313" key="1">
    <source>
        <dbReference type="EMBL" id="EJX06934.1"/>
    </source>
</evidence>
<organism evidence="1">
    <name type="scientific">gut metagenome</name>
    <dbReference type="NCBI Taxonomy" id="749906"/>
    <lineage>
        <taxon>unclassified sequences</taxon>
        <taxon>metagenomes</taxon>
        <taxon>organismal metagenomes</taxon>
    </lineage>
</organism>
<protein>
    <submittedName>
        <fullName evidence="1">Uncharacterized protein</fullName>
    </submittedName>
</protein>
<comment type="caution">
    <text evidence="1">The sequence shown here is derived from an EMBL/GenBank/DDBJ whole genome shotgun (WGS) entry which is preliminary data.</text>
</comment>